<proteinExistence type="predicted"/>
<evidence type="ECO:0000313" key="2">
    <source>
        <dbReference type="Proteomes" id="UP000815325"/>
    </source>
</evidence>
<dbReference type="PANTHER" id="PTHR31728">
    <property type="entry name" value="ABRAXAS FAMILY MEMBER"/>
    <property type="match status" value="1"/>
</dbReference>
<keyword evidence="2" id="KW-1185">Reference proteome</keyword>
<gene>
    <name evidence="1" type="ORF">DUNSADRAFT_1972</name>
</gene>
<dbReference type="Proteomes" id="UP000815325">
    <property type="component" value="Unassembled WGS sequence"/>
</dbReference>
<sequence length="128" mass="14144">MRDEDEPGTQALVRERHIHITGFHCNADSLSFYDESGSIQGKKLESLLPPSHDPIIGWFSSRRELGGLLQPTMLEASVTHSLSEFLGRQAGGQQAPPLLAVLSKQVDHHQATTTRLYRCVQLACSSFC</sequence>
<name>A0ABQ7FWZ7_DUNSA</name>
<evidence type="ECO:0000313" key="1">
    <source>
        <dbReference type="EMBL" id="KAF5826812.1"/>
    </source>
</evidence>
<reference evidence="1" key="1">
    <citation type="submission" date="2017-08" db="EMBL/GenBank/DDBJ databases">
        <authorList>
            <person name="Polle J.E."/>
            <person name="Barry K."/>
            <person name="Cushman J."/>
            <person name="Schmutz J."/>
            <person name="Tran D."/>
            <person name="Hathwaick L.T."/>
            <person name="Yim W.C."/>
            <person name="Jenkins J."/>
            <person name="Mckie-Krisberg Z.M."/>
            <person name="Prochnik S."/>
            <person name="Lindquist E."/>
            <person name="Dockter R.B."/>
            <person name="Adam C."/>
            <person name="Molina H."/>
            <person name="Bunkerborg J."/>
            <person name="Jin E."/>
            <person name="Buchheim M."/>
            <person name="Magnuson J."/>
        </authorList>
    </citation>
    <scope>NUCLEOTIDE SEQUENCE</scope>
    <source>
        <strain evidence="1">CCAP 19/18</strain>
    </source>
</reference>
<dbReference type="InterPro" id="IPR023238">
    <property type="entry name" value="FAM175"/>
</dbReference>
<protein>
    <submittedName>
        <fullName evidence="1">Uncharacterized protein</fullName>
    </submittedName>
</protein>
<dbReference type="Pfam" id="PF21125">
    <property type="entry name" value="MPN_2A_DUB_like"/>
    <property type="match status" value="1"/>
</dbReference>
<organism evidence="1 2">
    <name type="scientific">Dunaliella salina</name>
    <name type="common">Green alga</name>
    <name type="synonym">Protococcus salinus</name>
    <dbReference type="NCBI Taxonomy" id="3046"/>
    <lineage>
        <taxon>Eukaryota</taxon>
        <taxon>Viridiplantae</taxon>
        <taxon>Chlorophyta</taxon>
        <taxon>core chlorophytes</taxon>
        <taxon>Chlorophyceae</taxon>
        <taxon>CS clade</taxon>
        <taxon>Chlamydomonadales</taxon>
        <taxon>Dunaliellaceae</taxon>
        <taxon>Dunaliella</taxon>
    </lineage>
</organism>
<comment type="caution">
    <text evidence="1">The sequence shown here is derived from an EMBL/GenBank/DDBJ whole genome shotgun (WGS) entry which is preliminary data.</text>
</comment>
<dbReference type="EMBL" id="MU070702">
    <property type="protein sequence ID" value="KAF5826812.1"/>
    <property type="molecule type" value="Genomic_DNA"/>
</dbReference>
<accession>A0ABQ7FWZ7</accession>
<dbReference type="PANTHER" id="PTHR31728:SF5">
    <property type="entry name" value="OS07G0540200 PROTEIN"/>
    <property type="match status" value="1"/>
</dbReference>